<dbReference type="Proteomes" id="UP000009097">
    <property type="component" value="Chromosome 14"/>
</dbReference>
<dbReference type="OrthoDB" id="5112206at2759"/>
<accession>A0A0J9WTG4</accession>
<dbReference type="EMBL" id="DS231717">
    <property type="protein sequence ID" value="KNB15987.1"/>
    <property type="molecule type" value="Genomic_DNA"/>
</dbReference>
<reference evidence="2 3" key="1">
    <citation type="journal article" date="2010" name="Nature">
        <title>Comparative genomics reveals mobile pathogenicity chromosomes in Fusarium.</title>
        <authorList>
            <person name="Ma L.J."/>
            <person name="van der Does H.C."/>
            <person name="Borkovich K.A."/>
            <person name="Coleman J.J."/>
            <person name="Daboussi M.J."/>
            <person name="Di Pietro A."/>
            <person name="Dufresne M."/>
            <person name="Freitag M."/>
            <person name="Grabherr M."/>
            <person name="Henrissat B."/>
            <person name="Houterman P.M."/>
            <person name="Kang S."/>
            <person name="Shim W.B."/>
            <person name="Woloshuk C."/>
            <person name="Xie X."/>
            <person name="Xu J.R."/>
            <person name="Antoniw J."/>
            <person name="Baker S.E."/>
            <person name="Bluhm B.H."/>
            <person name="Breakspear A."/>
            <person name="Brown D.W."/>
            <person name="Butchko R.A."/>
            <person name="Chapman S."/>
            <person name="Coulson R."/>
            <person name="Coutinho P.M."/>
            <person name="Danchin E.G."/>
            <person name="Diener A."/>
            <person name="Gale L.R."/>
            <person name="Gardiner D.M."/>
            <person name="Goff S."/>
            <person name="Hammond-Kosack K.E."/>
            <person name="Hilburn K."/>
            <person name="Hua-Van A."/>
            <person name="Jonkers W."/>
            <person name="Kazan K."/>
            <person name="Kodira C.D."/>
            <person name="Koehrsen M."/>
            <person name="Kumar L."/>
            <person name="Lee Y.H."/>
            <person name="Li L."/>
            <person name="Manners J.M."/>
            <person name="Miranda-Saavedra D."/>
            <person name="Mukherjee M."/>
            <person name="Park G."/>
            <person name="Park J."/>
            <person name="Park S.Y."/>
            <person name="Proctor R.H."/>
            <person name="Regev A."/>
            <person name="Ruiz-Roldan M.C."/>
            <person name="Sain D."/>
            <person name="Sakthikumar S."/>
            <person name="Sykes S."/>
            <person name="Schwartz D.C."/>
            <person name="Turgeon B.G."/>
            <person name="Wapinski I."/>
            <person name="Yoder O."/>
            <person name="Young S."/>
            <person name="Zeng Q."/>
            <person name="Zhou S."/>
            <person name="Galagan J."/>
            <person name="Cuomo C.A."/>
            <person name="Kistler H.C."/>
            <person name="Rep M."/>
        </authorList>
    </citation>
    <scope>NUCLEOTIDE SEQUENCE [LARGE SCALE GENOMIC DNA]</scope>
    <source>
        <strain evidence="3">4287 / CBS 123668 / FGSC 9935 / NRRL 34936</strain>
    </source>
</reference>
<sequence length="148" mass="16896">MYSEHATKTTYPQTMLTLPGRQRSPSTQNDSFQTKHIVTYEFLPVGPSRQGSQHPVMARRRTERYHPLRGGAPDIRHAANDAKQYYRSDRLVYCRPSKRGEEGLCPLRYPTTSEETAQGLSYSVIRHLATSGASHHMELVVVYYCGYC</sequence>
<dbReference type="VEuPathDB" id="FungiDB:FOXG_21554"/>
<feature type="region of interest" description="Disordered" evidence="1">
    <location>
        <begin position="1"/>
        <end position="31"/>
    </location>
</feature>
<dbReference type="KEGG" id="fox:FOXG_21554"/>
<name>A0A0J9WTG4_FUSO4</name>
<evidence type="ECO:0000313" key="3">
    <source>
        <dbReference type="Proteomes" id="UP000009097"/>
    </source>
</evidence>
<gene>
    <name evidence="2" type="ORF">FOXG_21554</name>
</gene>
<dbReference type="RefSeq" id="XP_018254032.1">
    <property type="nucleotide sequence ID" value="XM_018401902.1"/>
</dbReference>
<protein>
    <submittedName>
        <fullName evidence="2">Uncharacterized protein</fullName>
    </submittedName>
</protein>
<dbReference type="GeneID" id="28962260"/>
<organism evidence="2 3">
    <name type="scientific">Fusarium oxysporum f. sp. lycopersici (strain 4287 / CBS 123668 / FGSC 9935 / NRRL 34936)</name>
    <name type="common">Fusarium vascular wilt of tomato</name>
    <dbReference type="NCBI Taxonomy" id="426428"/>
    <lineage>
        <taxon>Eukaryota</taxon>
        <taxon>Fungi</taxon>
        <taxon>Dikarya</taxon>
        <taxon>Ascomycota</taxon>
        <taxon>Pezizomycotina</taxon>
        <taxon>Sordariomycetes</taxon>
        <taxon>Hypocreomycetidae</taxon>
        <taxon>Hypocreales</taxon>
        <taxon>Nectriaceae</taxon>
        <taxon>Fusarium</taxon>
        <taxon>Fusarium oxysporum species complex</taxon>
    </lineage>
</organism>
<evidence type="ECO:0000313" key="2">
    <source>
        <dbReference type="EMBL" id="KNB15987.1"/>
    </source>
</evidence>
<dbReference type="AlphaFoldDB" id="A0A0J9WTG4"/>
<proteinExistence type="predicted"/>
<evidence type="ECO:0000256" key="1">
    <source>
        <dbReference type="SAM" id="MobiDB-lite"/>
    </source>
</evidence>